<evidence type="ECO:0000256" key="5">
    <source>
        <dbReference type="ARBA" id="ARBA00023136"/>
    </source>
</evidence>
<dbReference type="InterPro" id="IPR050638">
    <property type="entry name" value="AA-Vitamin_Transporters"/>
</dbReference>
<feature type="transmembrane region" description="Helical" evidence="6">
    <location>
        <begin position="43"/>
        <end position="60"/>
    </location>
</feature>
<keyword evidence="3 6" id="KW-0812">Transmembrane</keyword>
<dbReference type="OrthoDB" id="9815120at2"/>
<dbReference type="Proteomes" id="UP000294692">
    <property type="component" value="Unassembled WGS sequence"/>
</dbReference>
<evidence type="ECO:0000313" key="9">
    <source>
        <dbReference type="Proteomes" id="UP000294692"/>
    </source>
</evidence>
<comment type="similarity">
    <text evidence="2">Belongs to the EamA transporter family.</text>
</comment>
<sequence>MNAASPASKSQPLIGALAVVSSLVSQNIGAAFAKTLFPLVGPAGMAFLRIGLAACLLVLIRRAWKATPRQDIYRSLLLYGTTLGVMNLVIYQAFARIPIGVAVAIEILGPLAVVLLGARKKRDFVWLATAVCGLVLLLPLTGGASALDPIGVACAIGAAVSWALYILSGKRLASEPGVDAVAWGMVVAAIVTLPFGVAGAGAMLLSPDILLIGLAVAALSSAIPYSLEMTALQRMAAPLFSIVVSTAPAIAAIAGFFILDERLTAIQWLAIVLIMSAAAGSTLGALGRTARDGK</sequence>
<gene>
    <name evidence="8" type="ORF">EV686_102565</name>
</gene>
<evidence type="ECO:0000313" key="8">
    <source>
        <dbReference type="EMBL" id="TCV01851.1"/>
    </source>
</evidence>
<dbReference type="SUPFAM" id="SSF103481">
    <property type="entry name" value="Multidrug resistance efflux transporter EmrE"/>
    <property type="match status" value="2"/>
</dbReference>
<evidence type="ECO:0000256" key="2">
    <source>
        <dbReference type="ARBA" id="ARBA00007362"/>
    </source>
</evidence>
<feature type="transmembrane region" description="Helical" evidence="6">
    <location>
        <begin position="150"/>
        <end position="168"/>
    </location>
</feature>
<keyword evidence="5 6" id="KW-0472">Membrane</keyword>
<feature type="transmembrane region" description="Helical" evidence="6">
    <location>
        <begin position="72"/>
        <end position="91"/>
    </location>
</feature>
<comment type="subcellular location">
    <subcellularLocation>
        <location evidence="1">Membrane</location>
        <topology evidence="1">Multi-pass membrane protein</topology>
    </subcellularLocation>
</comment>
<organism evidence="8 9">
    <name type="scientific">Paracandidimonas soli</name>
    <dbReference type="NCBI Taxonomy" id="1917182"/>
    <lineage>
        <taxon>Bacteria</taxon>
        <taxon>Pseudomonadati</taxon>
        <taxon>Pseudomonadota</taxon>
        <taxon>Betaproteobacteria</taxon>
        <taxon>Burkholderiales</taxon>
        <taxon>Alcaligenaceae</taxon>
        <taxon>Paracandidimonas</taxon>
    </lineage>
</organism>
<dbReference type="InterPro" id="IPR000620">
    <property type="entry name" value="EamA_dom"/>
</dbReference>
<feature type="transmembrane region" description="Helical" evidence="6">
    <location>
        <begin position="97"/>
        <end position="117"/>
    </location>
</feature>
<keyword evidence="9" id="KW-1185">Reference proteome</keyword>
<proteinExistence type="inferred from homology"/>
<feature type="transmembrane region" description="Helical" evidence="6">
    <location>
        <begin position="124"/>
        <end position="144"/>
    </location>
</feature>
<dbReference type="AlphaFoldDB" id="A0A4R3VCI8"/>
<evidence type="ECO:0000259" key="7">
    <source>
        <dbReference type="Pfam" id="PF00892"/>
    </source>
</evidence>
<protein>
    <submittedName>
        <fullName evidence="8">Inner membrane transporter RhtA</fullName>
    </submittedName>
</protein>
<keyword evidence="4 6" id="KW-1133">Transmembrane helix</keyword>
<dbReference type="PANTHER" id="PTHR32322:SF2">
    <property type="entry name" value="EAMA DOMAIN-CONTAINING PROTEIN"/>
    <property type="match status" value="1"/>
</dbReference>
<evidence type="ECO:0000256" key="4">
    <source>
        <dbReference type="ARBA" id="ARBA00022989"/>
    </source>
</evidence>
<evidence type="ECO:0000256" key="6">
    <source>
        <dbReference type="SAM" id="Phobius"/>
    </source>
</evidence>
<feature type="transmembrane region" description="Helical" evidence="6">
    <location>
        <begin position="265"/>
        <end position="286"/>
    </location>
</feature>
<feature type="domain" description="EamA" evidence="7">
    <location>
        <begin position="150"/>
        <end position="280"/>
    </location>
</feature>
<reference evidence="8 9" key="1">
    <citation type="submission" date="2019-03" db="EMBL/GenBank/DDBJ databases">
        <title>Genomic Encyclopedia of Type Strains, Phase IV (KMG-IV): sequencing the most valuable type-strain genomes for metagenomic binning, comparative biology and taxonomic classification.</title>
        <authorList>
            <person name="Goeker M."/>
        </authorList>
    </citation>
    <scope>NUCLEOTIDE SEQUENCE [LARGE SCALE GENOMIC DNA]</scope>
    <source>
        <strain evidence="8 9">DSM 100048</strain>
    </source>
</reference>
<evidence type="ECO:0000256" key="3">
    <source>
        <dbReference type="ARBA" id="ARBA00022692"/>
    </source>
</evidence>
<name>A0A4R3VCI8_9BURK</name>
<feature type="transmembrane region" description="Helical" evidence="6">
    <location>
        <begin position="239"/>
        <end position="259"/>
    </location>
</feature>
<feature type="transmembrane region" description="Helical" evidence="6">
    <location>
        <begin position="209"/>
        <end position="227"/>
    </location>
</feature>
<dbReference type="InterPro" id="IPR037185">
    <property type="entry name" value="EmrE-like"/>
</dbReference>
<feature type="transmembrane region" description="Helical" evidence="6">
    <location>
        <begin position="180"/>
        <end position="203"/>
    </location>
</feature>
<comment type="caution">
    <text evidence="8">The sequence shown here is derived from an EMBL/GenBank/DDBJ whole genome shotgun (WGS) entry which is preliminary data.</text>
</comment>
<dbReference type="GO" id="GO:0016020">
    <property type="term" value="C:membrane"/>
    <property type="evidence" value="ECO:0007669"/>
    <property type="project" value="UniProtKB-SubCell"/>
</dbReference>
<dbReference type="EMBL" id="SMBX01000002">
    <property type="protein sequence ID" value="TCV01851.1"/>
    <property type="molecule type" value="Genomic_DNA"/>
</dbReference>
<dbReference type="Pfam" id="PF00892">
    <property type="entry name" value="EamA"/>
    <property type="match status" value="1"/>
</dbReference>
<evidence type="ECO:0000256" key="1">
    <source>
        <dbReference type="ARBA" id="ARBA00004141"/>
    </source>
</evidence>
<dbReference type="RefSeq" id="WP_132474694.1">
    <property type="nucleotide sequence ID" value="NZ_JBHRVM010000001.1"/>
</dbReference>
<accession>A0A4R3VCI8</accession>
<dbReference type="PANTHER" id="PTHR32322">
    <property type="entry name" value="INNER MEMBRANE TRANSPORTER"/>
    <property type="match status" value="1"/>
</dbReference>